<reference evidence="7" key="1">
    <citation type="journal article" date="2023" name="Genome Biol. Evol.">
        <title>First Whole Genome Sequence and Flow Cytometry Genome Size Data for the Lichen-Forming Fungus Ramalina farinacea (Ascomycota).</title>
        <authorList>
            <person name="Llewellyn T."/>
            <person name="Mian S."/>
            <person name="Hill R."/>
            <person name="Leitch I.J."/>
            <person name="Gaya E."/>
        </authorList>
    </citation>
    <scope>NUCLEOTIDE SEQUENCE</scope>
    <source>
        <strain evidence="7">LIQ254RAFAR</strain>
    </source>
</reference>
<dbReference type="GO" id="GO:0046872">
    <property type="term" value="F:metal ion binding"/>
    <property type="evidence" value="ECO:0007669"/>
    <property type="project" value="UniProtKB-UniRule"/>
</dbReference>
<dbReference type="GO" id="GO:0042744">
    <property type="term" value="P:hydrogen peroxide catabolic process"/>
    <property type="evidence" value="ECO:0007669"/>
    <property type="project" value="TreeGrafter"/>
</dbReference>
<keyword evidence="2" id="KW-0479">Metal-binding</keyword>
<accession>A0AA43TQT7</accession>
<dbReference type="Pfam" id="PF00141">
    <property type="entry name" value="peroxidase"/>
    <property type="match status" value="1"/>
</dbReference>
<name>A0AA43TQT7_9LECA</name>
<dbReference type="InterPro" id="IPR002016">
    <property type="entry name" value="Haem_peroxidase"/>
</dbReference>
<evidence type="ECO:0000256" key="4">
    <source>
        <dbReference type="RuleBase" id="RU004241"/>
    </source>
</evidence>
<dbReference type="SUPFAM" id="SSF48113">
    <property type="entry name" value="Heme-dependent peroxidases"/>
    <property type="match status" value="1"/>
</dbReference>
<evidence type="ECO:0000256" key="2">
    <source>
        <dbReference type="ARBA" id="ARBA00022617"/>
    </source>
</evidence>
<keyword evidence="3 5" id="KW-0560">Oxidoreductase</keyword>
<dbReference type="Proteomes" id="UP001161017">
    <property type="component" value="Unassembled WGS sequence"/>
</dbReference>
<keyword evidence="5" id="KW-0732">Signal</keyword>
<dbReference type="GO" id="GO:0004601">
    <property type="term" value="F:peroxidase activity"/>
    <property type="evidence" value="ECO:0007669"/>
    <property type="project" value="UniProtKB-KW"/>
</dbReference>
<comment type="similarity">
    <text evidence="4">Belongs to the peroxidase family.</text>
</comment>
<keyword evidence="2" id="KW-0408">Iron</keyword>
<sequence>MLSSLLYTCLSLASVKLVNAQWPTDSNSAIVREIEHLYLDSATHNLQSFISPCSQYVDSSTGSVDNSLGRQTAAEWVRVAFHDFVTYNIYTESGGVDASIGFETTRGENVGTAFNDALINFSYFFNAKVSMSDLIALSVVVTAGHCGGTSVSMRGGRIDATAAGPTGVPQPQQDLHTQLVEFSNAGFNQDDTIALTACGHSFGGVHRNIFPDVIQPGTTGTQEGSDGRIAFDSTSDTLDTTVINEYLQGTGNAGGPLVTTTNVTDQSDLRLYSSDSNSTVKNLAQSQSYFQSQCSALFQRMIETAPGSVRFTNPINPTSTTNLKPYDVDLSVDWDGNMVLNGYLRYVQVSGAATAPDSYTVALVDRSGTTTSTTATATKSDTDTGTGLFGATNSYQFTLNFDSATGLSGITAGGQTFAFQDTMFVIPGLTSLSPFPPPFSATPAMDDTGDYTSNVTVAYLSTSAPDSLTATFSMPTTQTGSVAPKIDASTTATLEQIGVSGPFTIYSGSITKSLSAKQVYGMSIDVAASGSSAGVVFYKLFNKDS</sequence>
<dbReference type="Gene3D" id="1.10.420.10">
    <property type="entry name" value="Peroxidase, domain 2"/>
    <property type="match status" value="1"/>
</dbReference>
<gene>
    <name evidence="7" type="ORF">OHK93_007255</name>
</gene>
<dbReference type="InterPro" id="IPR010255">
    <property type="entry name" value="Haem_peroxidase_sf"/>
</dbReference>
<dbReference type="EMBL" id="JAPUFD010000006">
    <property type="protein sequence ID" value="MDI1487981.1"/>
    <property type="molecule type" value="Genomic_DNA"/>
</dbReference>
<dbReference type="GO" id="GO:0020037">
    <property type="term" value="F:heme binding"/>
    <property type="evidence" value="ECO:0007669"/>
    <property type="project" value="UniProtKB-UniRule"/>
</dbReference>
<dbReference type="AlphaFoldDB" id="A0AA43TQT7"/>
<evidence type="ECO:0000256" key="1">
    <source>
        <dbReference type="ARBA" id="ARBA00022559"/>
    </source>
</evidence>
<proteinExistence type="inferred from homology"/>
<feature type="chain" id="PRO_5041486293" description="Peroxidase" evidence="5">
    <location>
        <begin position="21"/>
        <end position="545"/>
    </location>
</feature>
<evidence type="ECO:0000256" key="5">
    <source>
        <dbReference type="RuleBase" id="RU363051"/>
    </source>
</evidence>
<feature type="domain" description="Plant heme peroxidase family profile" evidence="6">
    <location>
        <begin position="97"/>
        <end position="345"/>
    </location>
</feature>
<organism evidence="7 8">
    <name type="scientific">Ramalina farinacea</name>
    <dbReference type="NCBI Taxonomy" id="258253"/>
    <lineage>
        <taxon>Eukaryota</taxon>
        <taxon>Fungi</taxon>
        <taxon>Dikarya</taxon>
        <taxon>Ascomycota</taxon>
        <taxon>Pezizomycotina</taxon>
        <taxon>Lecanoromycetes</taxon>
        <taxon>OSLEUM clade</taxon>
        <taxon>Lecanoromycetidae</taxon>
        <taxon>Lecanorales</taxon>
        <taxon>Lecanorineae</taxon>
        <taxon>Ramalinaceae</taxon>
        <taxon>Ramalina</taxon>
    </lineage>
</organism>
<dbReference type="PRINTS" id="PR00458">
    <property type="entry name" value="PEROXIDASE"/>
</dbReference>
<dbReference type="GO" id="GO:0034599">
    <property type="term" value="P:cellular response to oxidative stress"/>
    <property type="evidence" value="ECO:0007669"/>
    <property type="project" value="InterPro"/>
</dbReference>
<keyword evidence="2" id="KW-0349">Heme</keyword>
<dbReference type="PROSITE" id="PS50873">
    <property type="entry name" value="PEROXIDASE_4"/>
    <property type="match status" value="1"/>
</dbReference>
<keyword evidence="8" id="KW-1185">Reference proteome</keyword>
<protein>
    <recommendedName>
        <fullName evidence="5">Peroxidase</fullName>
        <ecNumber evidence="5">1.11.1.-</ecNumber>
    </recommendedName>
</protein>
<evidence type="ECO:0000313" key="8">
    <source>
        <dbReference type="Proteomes" id="UP001161017"/>
    </source>
</evidence>
<feature type="signal peptide" evidence="5">
    <location>
        <begin position="1"/>
        <end position="20"/>
    </location>
</feature>
<dbReference type="InterPro" id="IPR044831">
    <property type="entry name" value="Ccp1-like"/>
</dbReference>
<evidence type="ECO:0000256" key="3">
    <source>
        <dbReference type="ARBA" id="ARBA00023002"/>
    </source>
</evidence>
<dbReference type="EC" id="1.11.1.-" evidence="5"/>
<dbReference type="GO" id="GO:0000302">
    <property type="term" value="P:response to reactive oxygen species"/>
    <property type="evidence" value="ECO:0007669"/>
    <property type="project" value="TreeGrafter"/>
</dbReference>
<evidence type="ECO:0000313" key="7">
    <source>
        <dbReference type="EMBL" id="MDI1487981.1"/>
    </source>
</evidence>
<dbReference type="PANTHER" id="PTHR31356:SF53">
    <property type="entry name" value="HEME PEROXIDASE"/>
    <property type="match status" value="1"/>
</dbReference>
<dbReference type="Gene3D" id="1.10.520.10">
    <property type="match status" value="1"/>
</dbReference>
<keyword evidence="1 5" id="KW-0575">Peroxidase</keyword>
<dbReference type="PANTHER" id="PTHR31356">
    <property type="entry name" value="THYLAKOID LUMENAL 29 KDA PROTEIN, CHLOROPLASTIC-RELATED"/>
    <property type="match status" value="1"/>
</dbReference>
<comment type="caution">
    <text evidence="7">The sequence shown here is derived from an EMBL/GenBank/DDBJ whole genome shotgun (WGS) entry which is preliminary data.</text>
</comment>
<evidence type="ECO:0000259" key="6">
    <source>
        <dbReference type="PROSITE" id="PS50873"/>
    </source>
</evidence>